<feature type="region of interest" description="Disordered" evidence="1">
    <location>
        <begin position="235"/>
        <end position="255"/>
    </location>
</feature>
<dbReference type="InterPro" id="IPR000210">
    <property type="entry name" value="BTB/POZ_dom"/>
</dbReference>
<evidence type="ECO:0000313" key="4">
    <source>
        <dbReference type="Proteomes" id="UP000008068"/>
    </source>
</evidence>
<dbReference type="SMART" id="SM00225">
    <property type="entry name" value="BTB"/>
    <property type="match status" value="1"/>
</dbReference>
<evidence type="ECO:0000259" key="2">
    <source>
        <dbReference type="PROSITE" id="PS50097"/>
    </source>
</evidence>
<proteinExistence type="predicted"/>
<dbReference type="Pfam" id="PF00651">
    <property type="entry name" value="BTB"/>
    <property type="match status" value="1"/>
</dbReference>
<dbReference type="SUPFAM" id="SSF54695">
    <property type="entry name" value="POZ domain"/>
    <property type="match status" value="1"/>
</dbReference>
<dbReference type="STRING" id="135651.G0MQW8"/>
<feature type="domain" description="BTB" evidence="2">
    <location>
        <begin position="30"/>
        <end position="98"/>
    </location>
</feature>
<evidence type="ECO:0000256" key="1">
    <source>
        <dbReference type="SAM" id="MobiDB-lite"/>
    </source>
</evidence>
<dbReference type="Gene3D" id="3.30.710.10">
    <property type="entry name" value="Potassium Channel Kv1.1, Chain A"/>
    <property type="match status" value="1"/>
</dbReference>
<dbReference type="PROSITE" id="PS50097">
    <property type="entry name" value="BTB"/>
    <property type="match status" value="1"/>
</dbReference>
<dbReference type="OrthoDB" id="6678352at2759"/>
<accession>G0MQW8</accession>
<dbReference type="HOGENOM" id="CLU_1090807_0_0_1"/>
<dbReference type="InterPro" id="IPR052664">
    <property type="entry name" value="BTB-MATH_domain_protein"/>
</dbReference>
<sequence>MNEESLRPPMRVADKMGNWIDFEDSDEKKHNVVCSVQEKKFYCVKGTLAKHAEYFDKLFFSDTTPEDQREFVLAGPSSPDEFQVFLELIHGLQTLTDENVIGVLELSAFWAARVAKVRCFKYIGSKNCKFSQGDKFKVACQHHSVELLKFILEGINNAAELNAMITPNVFDLPQPLLGMIHQKCRDVPGRWTESPDLIVYAIMPAADPEPGLALNPRERARQAWIERMINKLRGNQEEQERGQNWRRRGARRGPY</sequence>
<name>G0MQW8_CAEBE</name>
<protein>
    <recommendedName>
        <fullName evidence="2">BTB domain-containing protein</fullName>
    </recommendedName>
</protein>
<dbReference type="PANTHER" id="PTHR22743:SF165">
    <property type="entry name" value="BTB AND MATH DOMAIN CONTAINING-RELATED"/>
    <property type="match status" value="1"/>
</dbReference>
<reference evidence="4" key="1">
    <citation type="submission" date="2011-07" db="EMBL/GenBank/DDBJ databases">
        <authorList>
            <consortium name="Caenorhabditis brenneri Sequencing and Analysis Consortium"/>
            <person name="Wilson R.K."/>
        </authorList>
    </citation>
    <scope>NUCLEOTIDE SEQUENCE [LARGE SCALE GENOMIC DNA]</scope>
    <source>
        <strain evidence="4">PB2801</strain>
    </source>
</reference>
<evidence type="ECO:0000313" key="3">
    <source>
        <dbReference type="EMBL" id="EGT41554.1"/>
    </source>
</evidence>
<gene>
    <name evidence="3" type="ORF">CAEBREN_00349</name>
</gene>
<keyword evidence="4" id="KW-1185">Reference proteome</keyword>
<organism evidence="4">
    <name type="scientific">Caenorhabditis brenneri</name>
    <name type="common">Nematode worm</name>
    <dbReference type="NCBI Taxonomy" id="135651"/>
    <lineage>
        <taxon>Eukaryota</taxon>
        <taxon>Metazoa</taxon>
        <taxon>Ecdysozoa</taxon>
        <taxon>Nematoda</taxon>
        <taxon>Chromadorea</taxon>
        <taxon>Rhabditida</taxon>
        <taxon>Rhabditina</taxon>
        <taxon>Rhabditomorpha</taxon>
        <taxon>Rhabditoidea</taxon>
        <taxon>Rhabditidae</taxon>
        <taxon>Peloderinae</taxon>
        <taxon>Caenorhabditis</taxon>
    </lineage>
</organism>
<dbReference type="InParanoid" id="G0MQW8"/>
<dbReference type="EMBL" id="GL379807">
    <property type="protein sequence ID" value="EGT41554.1"/>
    <property type="molecule type" value="Genomic_DNA"/>
</dbReference>
<dbReference type="Proteomes" id="UP000008068">
    <property type="component" value="Unassembled WGS sequence"/>
</dbReference>
<dbReference type="PANTHER" id="PTHR22743">
    <property type="entry name" value="MEPRIN/TRAF-LIKE MATH FAMILY-C.ELEGANS"/>
    <property type="match status" value="1"/>
</dbReference>
<dbReference type="InterPro" id="IPR011333">
    <property type="entry name" value="SKP1/BTB/POZ_sf"/>
</dbReference>
<dbReference type="AlphaFoldDB" id="G0MQW8"/>
<feature type="compositionally biased region" description="Basic residues" evidence="1">
    <location>
        <begin position="244"/>
        <end position="255"/>
    </location>
</feature>